<dbReference type="RefSeq" id="XP_018072702.1">
    <property type="nucleotide sequence ID" value="XM_018207712.1"/>
</dbReference>
<dbReference type="KEGG" id="psco:LY89DRAFT_46537"/>
<name>A0A194XF02_MOLSC</name>
<protein>
    <submittedName>
        <fullName evidence="2">Uncharacterized protein</fullName>
    </submittedName>
</protein>
<keyword evidence="3" id="KW-1185">Reference proteome</keyword>
<sequence length="162" mass="18703">MNNAIVMSGWADAIPMPRSSVCKTSHDHDQMSGSETRHREGLFFFRWWRRNRNVAGGFGDFQVSLLAFWGTASTLSCLSAVVEANDLWVRMWWKPITVGFPHDEESQSPWDWMRLSTVYSILSTQRGRGSLHVASDEQEAIDDRQPKQTVRPYRKYSSRSFV</sequence>
<dbReference type="AlphaFoldDB" id="A0A194XF02"/>
<feature type="region of interest" description="Disordered" evidence="1">
    <location>
        <begin position="133"/>
        <end position="162"/>
    </location>
</feature>
<dbReference type="GeneID" id="28817438"/>
<evidence type="ECO:0000313" key="2">
    <source>
        <dbReference type="EMBL" id="KUJ18347.1"/>
    </source>
</evidence>
<proteinExistence type="predicted"/>
<dbReference type="InParanoid" id="A0A194XF02"/>
<accession>A0A194XF02</accession>
<evidence type="ECO:0000256" key="1">
    <source>
        <dbReference type="SAM" id="MobiDB-lite"/>
    </source>
</evidence>
<dbReference type="Proteomes" id="UP000070700">
    <property type="component" value="Unassembled WGS sequence"/>
</dbReference>
<evidence type="ECO:0000313" key="3">
    <source>
        <dbReference type="Proteomes" id="UP000070700"/>
    </source>
</evidence>
<organism evidence="2 3">
    <name type="scientific">Mollisia scopiformis</name>
    <name type="common">Conifer needle endophyte fungus</name>
    <name type="synonym">Phialocephala scopiformis</name>
    <dbReference type="NCBI Taxonomy" id="149040"/>
    <lineage>
        <taxon>Eukaryota</taxon>
        <taxon>Fungi</taxon>
        <taxon>Dikarya</taxon>
        <taxon>Ascomycota</taxon>
        <taxon>Pezizomycotina</taxon>
        <taxon>Leotiomycetes</taxon>
        <taxon>Helotiales</taxon>
        <taxon>Mollisiaceae</taxon>
        <taxon>Mollisia</taxon>
    </lineage>
</organism>
<gene>
    <name evidence="2" type="ORF">LY89DRAFT_46537</name>
</gene>
<feature type="compositionally biased region" description="Basic residues" evidence="1">
    <location>
        <begin position="152"/>
        <end position="162"/>
    </location>
</feature>
<dbReference type="EMBL" id="KQ947413">
    <property type="protein sequence ID" value="KUJ18347.1"/>
    <property type="molecule type" value="Genomic_DNA"/>
</dbReference>
<reference evidence="2 3" key="1">
    <citation type="submission" date="2015-10" db="EMBL/GenBank/DDBJ databases">
        <title>Full genome of DAOMC 229536 Phialocephala scopiformis, a fungal endophyte of spruce producing the potent anti-insectan compound rugulosin.</title>
        <authorList>
            <consortium name="DOE Joint Genome Institute"/>
            <person name="Walker A.K."/>
            <person name="Frasz S.L."/>
            <person name="Seifert K.A."/>
            <person name="Miller J.D."/>
            <person name="Mondo S.J."/>
            <person name="Labutti K."/>
            <person name="Lipzen A."/>
            <person name="Dockter R."/>
            <person name="Kennedy M."/>
            <person name="Grigoriev I.V."/>
            <person name="Spatafora J.W."/>
        </authorList>
    </citation>
    <scope>NUCLEOTIDE SEQUENCE [LARGE SCALE GENOMIC DNA]</scope>
    <source>
        <strain evidence="2 3">CBS 120377</strain>
    </source>
</reference>